<evidence type="ECO:0000313" key="1">
    <source>
        <dbReference type="EMBL" id="KAK4296454.1"/>
    </source>
</evidence>
<dbReference type="AlphaFoldDB" id="A0AAE1NUE7"/>
<sequence length="150" mass="17791">MSTYGNMKVHSGWLVSRHRKLKKLWNYCIHKKLGWHSPFHWFYSTTAVSSSHCNCTWHLGLPYQSPLEENGVIPAGHQYPDQCYSYCYKTSLYKDNFSSTTMVHQHILSFIARTQIIKKLFPILEGTSYLSYRNELLEESMWTYKVGWRK</sequence>
<comment type="caution">
    <text evidence="1">The sequence shown here is derived from an EMBL/GenBank/DDBJ whole genome shotgun (WGS) entry which is preliminary data.</text>
</comment>
<dbReference type="EMBL" id="JAWZYT010003849">
    <property type="protein sequence ID" value="KAK4296454.1"/>
    <property type="molecule type" value="Genomic_DNA"/>
</dbReference>
<reference evidence="1" key="1">
    <citation type="submission" date="2023-11" db="EMBL/GenBank/DDBJ databases">
        <title>Genome assemblies of two species of porcelain crab, Petrolisthes cinctipes and Petrolisthes manimaculis (Anomura: Porcellanidae).</title>
        <authorList>
            <person name="Angst P."/>
        </authorList>
    </citation>
    <scope>NUCLEOTIDE SEQUENCE</scope>
    <source>
        <strain evidence="1">PB745_02</strain>
        <tissue evidence="1">Gill</tissue>
    </source>
</reference>
<evidence type="ECO:0000313" key="2">
    <source>
        <dbReference type="Proteomes" id="UP001292094"/>
    </source>
</evidence>
<name>A0AAE1NUE7_9EUCA</name>
<proteinExistence type="predicted"/>
<organism evidence="1 2">
    <name type="scientific">Petrolisthes manimaculis</name>
    <dbReference type="NCBI Taxonomy" id="1843537"/>
    <lineage>
        <taxon>Eukaryota</taxon>
        <taxon>Metazoa</taxon>
        <taxon>Ecdysozoa</taxon>
        <taxon>Arthropoda</taxon>
        <taxon>Crustacea</taxon>
        <taxon>Multicrustacea</taxon>
        <taxon>Malacostraca</taxon>
        <taxon>Eumalacostraca</taxon>
        <taxon>Eucarida</taxon>
        <taxon>Decapoda</taxon>
        <taxon>Pleocyemata</taxon>
        <taxon>Anomura</taxon>
        <taxon>Galatheoidea</taxon>
        <taxon>Porcellanidae</taxon>
        <taxon>Petrolisthes</taxon>
    </lineage>
</organism>
<keyword evidence="2" id="KW-1185">Reference proteome</keyword>
<accession>A0AAE1NUE7</accession>
<protein>
    <submittedName>
        <fullName evidence="1">Uncharacterized protein</fullName>
    </submittedName>
</protein>
<dbReference type="Proteomes" id="UP001292094">
    <property type="component" value="Unassembled WGS sequence"/>
</dbReference>
<gene>
    <name evidence="1" type="ORF">Pmani_031053</name>
</gene>